<reference evidence="7" key="1">
    <citation type="submission" date="2016-06" db="UniProtKB">
        <authorList>
            <consortium name="WormBaseParasite"/>
        </authorList>
    </citation>
    <scope>IDENTIFICATION</scope>
</reference>
<dbReference type="InterPro" id="IPR026164">
    <property type="entry name" value="Int_cplx_su10"/>
</dbReference>
<evidence type="ECO:0000313" key="5">
    <source>
        <dbReference type="EMBL" id="VDM48285.1"/>
    </source>
</evidence>
<evidence type="ECO:0000256" key="2">
    <source>
        <dbReference type="ARBA" id="ARBA00010391"/>
    </source>
</evidence>
<dbReference type="WBParaSite" id="TCNE_0001696501-mRNA-1">
    <property type="protein sequence ID" value="TCNE_0001696501-mRNA-1"/>
    <property type="gene ID" value="TCNE_0001696501"/>
</dbReference>
<evidence type="ECO:0000313" key="7">
    <source>
        <dbReference type="WBParaSite" id="TCNE_0001696501-mRNA-1"/>
    </source>
</evidence>
<dbReference type="PANTHER" id="PTHR16055:SF2">
    <property type="entry name" value="INTEGRATOR COMPLEX SUBUNIT 10"/>
    <property type="match status" value="1"/>
</dbReference>
<dbReference type="Proteomes" id="UP000050794">
    <property type="component" value="Unassembled WGS sequence"/>
</dbReference>
<comment type="subcellular location">
    <subcellularLocation>
        <location evidence="1">Nucleus</location>
    </subcellularLocation>
</comment>
<evidence type="ECO:0000313" key="6">
    <source>
        <dbReference type="Proteomes" id="UP000050794"/>
    </source>
</evidence>
<keyword evidence="4" id="KW-0539">Nucleus</keyword>
<name>A0A183V894_TOXCA</name>
<dbReference type="PANTHER" id="PTHR16055">
    <property type="entry name" value="INTEGRATOR COMPLEX SUBUNIT 10"/>
    <property type="match status" value="1"/>
</dbReference>
<dbReference type="GO" id="GO:0032039">
    <property type="term" value="C:integrator complex"/>
    <property type="evidence" value="ECO:0007669"/>
    <property type="project" value="InterPro"/>
</dbReference>
<dbReference type="EMBL" id="UYWY01024036">
    <property type="protein sequence ID" value="VDM48285.1"/>
    <property type="molecule type" value="Genomic_DNA"/>
</dbReference>
<evidence type="ECO:0000256" key="3">
    <source>
        <dbReference type="ARBA" id="ARBA00016811"/>
    </source>
</evidence>
<keyword evidence="6" id="KW-1185">Reference proteome</keyword>
<evidence type="ECO:0000256" key="1">
    <source>
        <dbReference type="ARBA" id="ARBA00004123"/>
    </source>
</evidence>
<evidence type="ECO:0000256" key="4">
    <source>
        <dbReference type="ARBA" id="ARBA00023242"/>
    </source>
</evidence>
<dbReference type="GO" id="GO:0016180">
    <property type="term" value="P:snRNA processing"/>
    <property type="evidence" value="ECO:0007669"/>
    <property type="project" value="InterPro"/>
</dbReference>
<organism evidence="6 7">
    <name type="scientific">Toxocara canis</name>
    <name type="common">Canine roundworm</name>
    <dbReference type="NCBI Taxonomy" id="6265"/>
    <lineage>
        <taxon>Eukaryota</taxon>
        <taxon>Metazoa</taxon>
        <taxon>Ecdysozoa</taxon>
        <taxon>Nematoda</taxon>
        <taxon>Chromadorea</taxon>
        <taxon>Rhabditida</taxon>
        <taxon>Spirurina</taxon>
        <taxon>Ascaridomorpha</taxon>
        <taxon>Ascaridoidea</taxon>
        <taxon>Toxocaridae</taxon>
        <taxon>Toxocara</taxon>
    </lineage>
</organism>
<reference evidence="5 6" key="2">
    <citation type="submission" date="2018-11" db="EMBL/GenBank/DDBJ databases">
        <authorList>
            <consortium name="Pathogen Informatics"/>
        </authorList>
    </citation>
    <scope>NUCLEOTIDE SEQUENCE [LARGE SCALE GENOMIC DNA]</scope>
</reference>
<gene>
    <name evidence="5" type="ORF">TCNE_LOCUS16964</name>
</gene>
<accession>A0A183V894</accession>
<dbReference type="AlphaFoldDB" id="A0A183V894"/>
<sequence length="606" mass="68695">MNAKYHLERCLKEERDYSIGKAHCRLASLYKDYDPQLRDITELQFQVKWKRCNEAVPVLERIVKSHPSDEAWAIIHKMFMTATSQSTSVERDIFLEVSTDILESILSGLSKRFDSNDSLKTKLLLFAVQASTEEKHAKLVIRAITYLSDKVNADSGIVSGVGKYHIYIAIIVAPTLLKRNLTHVPLTRMLNIMMTTIHVALVWTFNRQQLEDLLKEASPSYANAADNFTANSWDIISALIDKSIQAYDLGPALNVQAHSSESAAVLKCIDKAMAAKAELKKILMAFFVWRAYSLWRRLIAEDELLAWQPVSNWSTDVDKIIDDKAELSTDKGTPSKKSRSSRERRDKVVLSSTTKIANSINKEICDAYELCSAAVCSFTGSASVSECEENLRLANFFPDVQQFISESLLFKCKLDEAISHFSERLDRDDKDAPQMDVLSVQLACANALARNWSDACECLFGVMLSIYTSTAVDHENDQLLGTLLVLSQYKFSEKGFQSFNRIMRHIEAKGSLNYPGLVTHITNMAILEEISRVQEYCTEYVTIQVALPQVHRRIGQSTRHSVRGTKDGQRQSLEEQMKKWRNNPIETVSGYFLDEKENILKLLESR</sequence>
<comment type="similarity">
    <text evidence="2">Belongs to the Integrator subunit 10 family.</text>
</comment>
<proteinExistence type="inferred from homology"/>
<protein>
    <recommendedName>
        <fullName evidence="3">Integrator complex subunit 10</fullName>
    </recommendedName>
</protein>